<name>E9EAC4_METAQ</name>
<evidence type="ECO:0000313" key="1">
    <source>
        <dbReference type="EMBL" id="EFY87145.1"/>
    </source>
</evidence>
<dbReference type="OrthoDB" id="2394218at2759"/>
<dbReference type="STRING" id="655827.E9EAC4"/>
<dbReference type="EMBL" id="GL698532">
    <property type="protein sequence ID" value="EFY87145.1"/>
    <property type="molecule type" value="Genomic_DNA"/>
</dbReference>
<sequence length="501" mass="56299">MSNMSSASQTDVCISVDFGTTFTGVGWMFPTGLNPMFYVLPGESVTKKFPTILAKHEPKKWGLHCQNMEEEDKWRAFKLYLDQAQLRKAHECGVSWAPDSADKVLEIAEQYLRHLHDHIRRELPTMNRHGPMSLEGKSWSDCKIEFIFSVPTTWDWAQRAAFKEIVRKAGFGANFKKNDTILSIDMGGGTTDIAFVEVESLDPHKKVKLLQQVKGVDSGSMWIDKDFERFAADELGGSKDAQLKRISHEMSQGMVFQHKKLMFSKNHEEFFDSQFGKIAICTADALNDFLDSVQKQVDHVVLSGGLGGSEYMLTKLKGWVSGKGPHWIKGATVHVCPEPQLAVTYGLLYNCQKTILHTRIARVSIGVVPKGDAEGLPLGTEICWLLRRGQKRTTGQKYSKTFAKSIKSKGNPKWNVEVFRSDDDSRYLPNMTGAGVESIGVLSVEFTGNLKKRIFLLKSRKIEVPYEVNFQVDAVGDYRVDISGDHVNSLTLLDPIQVHDM</sequence>
<gene>
    <name evidence="1" type="ORF">MAC_06823</name>
</gene>
<dbReference type="Gene3D" id="3.30.420.40">
    <property type="match status" value="2"/>
</dbReference>
<dbReference type="OMA" id="ICRIFSM"/>
<organism evidence="2">
    <name type="scientific">Metarhizium acridum (strain CQMa 102)</name>
    <dbReference type="NCBI Taxonomy" id="655827"/>
    <lineage>
        <taxon>Eukaryota</taxon>
        <taxon>Fungi</taxon>
        <taxon>Dikarya</taxon>
        <taxon>Ascomycota</taxon>
        <taxon>Pezizomycotina</taxon>
        <taxon>Sordariomycetes</taxon>
        <taxon>Hypocreomycetidae</taxon>
        <taxon>Hypocreales</taxon>
        <taxon>Clavicipitaceae</taxon>
        <taxon>Metarhizium</taxon>
    </lineage>
</organism>
<dbReference type="HOGENOM" id="CLU_009958_3_1_1"/>
<dbReference type="Proteomes" id="UP000002499">
    <property type="component" value="Unassembled WGS sequence"/>
</dbReference>
<evidence type="ECO:0000313" key="2">
    <source>
        <dbReference type="Proteomes" id="UP000002499"/>
    </source>
</evidence>
<dbReference type="PANTHER" id="PTHR42749">
    <property type="entry name" value="CELL SHAPE-DETERMINING PROTEIN MREB"/>
    <property type="match status" value="1"/>
</dbReference>
<dbReference type="PANTHER" id="PTHR42749:SF1">
    <property type="entry name" value="CELL SHAPE-DETERMINING PROTEIN MREB"/>
    <property type="match status" value="1"/>
</dbReference>
<accession>E9EAC4</accession>
<proteinExistence type="predicted"/>
<dbReference type="InParanoid" id="E9EAC4"/>
<keyword evidence="2" id="KW-1185">Reference proteome</keyword>
<dbReference type="CDD" id="cd10170">
    <property type="entry name" value="ASKHA_NBD_HSP70"/>
    <property type="match status" value="1"/>
</dbReference>
<dbReference type="InterPro" id="IPR043129">
    <property type="entry name" value="ATPase_NBD"/>
</dbReference>
<dbReference type="eggNOG" id="KOG0101">
    <property type="taxonomic scope" value="Eukaryota"/>
</dbReference>
<protein>
    <submittedName>
        <fullName evidence="1">Hsp70 family chaperone</fullName>
    </submittedName>
</protein>
<dbReference type="AlphaFoldDB" id="E9EAC4"/>
<dbReference type="SUPFAM" id="SSF53067">
    <property type="entry name" value="Actin-like ATPase domain"/>
    <property type="match status" value="2"/>
</dbReference>
<reference evidence="1 2" key="1">
    <citation type="journal article" date="2011" name="PLoS Genet.">
        <title>Genome sequencing and comparative transcriptomics of the model entomopathogenic fungi Metarhizium anisopliae and M. acridum.</title>
        <authorList>
            <person name="Gao Q."/>
            <person name="Jin K."/>
            <person name="Ying S.H."/>
            <person name="Zhang Y."/>
            <person name="Xiao G."/>
            <person name="Shang Y."/>
            <person name="Duan Z."/>
            <person name="Hu X."/>
            <person name="Xie X.Q."/>
            <person name="Zhou G."/>
            <person name="Peng G."/>
            <person name="Luo Z."/>
            <person name="Huang W."/>
            <person name="Wang B."/>
            <person name="Fang W."/>
            <person name="Wang S."/>
            <person name="Zhong Y."/>
            <person name="Ma L.J."/>
            <person name="St Leger R.J."/>
            <person name="Zhao G.P."/>
            <person name="Pei Y."/>
            <person name="Feng M.G."/>
            <person name="Xia Y."/>
            <person name="Wang C."/>
        </authorList>
    </citation>
    <scope>NUCLEOTIDE SEQUENCE [LARGE SCALE GENOMIC DNA]</scope>
    <source>
        <strain evidence="1 2">CQMa 102</strain>
    </source>
</reference>